<comment type="similarity">
    <text evidence="1">Belongs to the plant acyltransferase family.</text>
</comment>
<dbReference type="PANTHER" id="PTHR31147">
    <property type="entry name" value="ACYL TRANSFERASE 4"/>
    <property type="match status" value="1"/>
</dbReference>
<dbReference type="EMBL" id="VOIH02000004">
    <property type="protein sequence ID" value="KAF3449607.1"/>
    <property type="molecule type" value="Genomic_DNA"/>
</dbReference>
<proteinExistence type="inferred from homology"/>
<keyword evidence="2" id="KW-0808">Transferase</keyword>
<reference evidence="3" key="1">
    <citation type="submission" date="2020-03" db="EMBL/GenBank/DDBJ databases">
        <title>A high-quality chromosome-level genome assembly of a woody plant with both climbing and erect habits, Rhamnella rubrinervis.</title>
        <authorList>
            <person name="Lu Z."/>
            <person name="Yang Y."/>
            <person name="Zhu X."/>
            <person name="Sun Y."/>
        </authorList>
    </citation>
    <scope>NUCLEOTIDE SEQUENCE</scope>
    <source>
        <strain evidence="3">BYM</strain>
        <tissue evidence="3">Leaf</tissue>
    </source>
</reference>
<dbReference type="InterPro" id="IPR050898">
    <property type="entry name" value="Plant_acyltransferase"/>
</dbReference>
<dbReference type="Proteomes" id="UP000796880">
    <property type="component" value="Unassembled WGS sequence"/>
</dbReference>
<dbReference type="PANTHER" id="PTHR31147:SF66">
    <property type="entry name" value="OS05G0315700 PROTEIN"/>
    <property type="match status" value="1"/>
</dbReference>
<evidence type="ECO:0000313" key="4">
    <source>
        <dbReference type="Proteomes" id="UP000796880"/>
    </source>
</evidence>
<dbReference type="Gene3D" id="3.30.559.10">
    <property type="entry name" value="Chloramphenicol acetyltransferase-like domain"/>
    <property type="match status" value="2"/>
</dbReference>
<organism evidence="3 4">
    <name type="scientific">Rhamnella rubrinervis</name>
    <dbReference type="NCBI Taxonomy" id="2594499"/>
    <lineage>
        <taxon>Eukaryota</taxon>
        <taxon>Viridiplantae</taxon>
        <taxon>Streptophyta</taxon>
        <taxon>Embryophyta</taxon>
        <taxon>Tracheophyta</taxon>
        <taxon>Spermatophyta</taxon>
        <taxon>Magnoliopsida</taxon>
        <taxon>eudicotyledons</taxon>
        <taxon>Gunneridae</taxon>
        <taxon>Pentapetalae</taxon>
        <taxon>rosids</taxon>
        <taxon>fabids</taxon>
        <taxon>Rosales</taxon>
        <taxon>Rhamnaceae</taxon>
        <taxon>rhamnoid group</taxon>
        <taxon>Rhamneae</taxon>
        <taxon>Rhamnella</taxon>
    </lineage>
</organism>
<protein>
    <submittedName>
        <fullName evidence="3">Uncharacterized protein</fullName>
    </submittedName>
</protein>
<dbReference type="InterPro" id="IPR023213">
    <property type="entry name" value="CAT-like_dom_sf"/>
</dbReference>
<evidence type="ECO:0000256" key="1">
    <source>
        <dbReference type="ARBA" id="ARBA00009861"/>
    </source>
</evidence>
<comment type="caution">
    <text evidence="3">The sequence shown here is derived from an EMBL/GenBank/DDBJ whole genome shotgun (WGS) entry which is preliminary data.</text>
</comment>
<dbReference type="GO" id="GO:0016740">
    <property type="term" value="F:transferase activity"/>
    <property type="evidence" value="ECO:0007669"/>
    <property type="project" value="UniProtKB-KW"/>
</dbReference>
<dbReference type="Pfam" id="PF02458">
    <property type="entry name" value="Transferase"/>
    <property type="match status" value="1"/>
</dbReference>
<dbReference type="AlphaFoldDB" id="A0A8K0HBP1"/>
<evidence type="ECO:0000313" key="3">
    <source>
        <dbReference type="EMBL" id="KAF3449607.1"/>
    </source>
</evidence>
<dbReference type="OrthoDB" id="1161849at2759"/>
<accession>A0A8K0HBP1</accession>
<gene>
    <name evidence="3" type="ORF">FNV43_RR10338</name>
</gene>
<name>A0A8K0HBP1_9ROSA</name>
<evidence type="ECO:0000256" key="2">
    <source>
        <dbReference type="ARBA" id="ARBA00022679"/>
    </source>
</evidence>
<sequence length="384" mass="42695">MASPPLAPCLAFHVKRCEPELIVPEKPTPHELKSLSDIDDQEGLRFQVPFIWSYKNDSSASPSMTGQDPVKVIREALGKALVYYYPLAGRLVEGYNRMLFVDCNGEGVLFIEADADISLEKLGNSIQPPCPFLHEVLFDVPGSDGILGGPLLLIQVTRLVCGGFILALRFNHTMCDEFGLFQFLNTLAEMAQGAQVPSIPPVWQRELLVARLPPRVTCTHHEYPQDIPACLWKCRTHALKVDPQEVVRVSLFVTARGKQHGLSLPLGYYGNAFAFPAAVSKAGIYAKPVGICGGVGEEGQSRDEPRVHKISSRSYGDQRATALYRPAMAFPRISYYVKNKNKGEDGILVPMCLPFLAMERFQQELMVMNMYKHNTNPFKIISTL</sequence>
<dbReference type="GO" id="GO:0009836">
    <property type="term" value="P:fruit ripening, climacteric"/>
    <property type="evidence" value="ECO:0007669"/>
    <property type="project" value="UniProtKB-ARBA"/>
</dbReference>
<keyword evidence="4" id="KW-1185">Reference proteome</keyword>